<proteinExistence type="predicted"/>
<protein>
    <recommendedName>
        <fullName evidence="3">F-box domain-containing protein</fullName>
    </recommendedName>
</protein>
<organism evidence="1 2">
    <name type="scientific">Hebeloma cylindrosporum</name>
    <dbReference type="NCBI Taxonomy" id="76867"/>
    <lineage>
        <taxon>Eukaryota</taxon>
        <taxon>Fungi</taxon>
        <taxon>Dikarya</taxon>
        <taxon>Basidiomycota</taxon>
        <taxon>Agaricomycotina</taxon>
        <taxon>Agaricomycetes</taxon>
        <taxon>Agaricomycetidae</taxon>
        <taxon>Agaricales</taxon>
        <taxon>Agaricineae</taxon>
        <taxon>Hymenogastraceae</taxon>
        <taxon>Hebeloma</taxon>
    </lineage>
</organism>
<accession>A0A0C2YQ23</accession>
<evidence type="ECO:0000313" key="2">
    <source>
        <dbReference type="Proteomes" id="UP000053424"/>
    </source>
</evidence>
<sequence>MLPATTDNVFFSYLSPADLFRYARTSRSAYLAVKSFTRRAFHVHPLLSRFFTDSQINYFRYWQSRTGMFISGSTALQFFDRSFYADSDLDIYVEHRYCTPVALWLESIGYTFQHRNSLSQDKSLEIALTETLSESIDMNNLPQGFFDSTSMGYFGRGVANVYNFHKVNPDRKIQLITSYYAPLEIILNFHSTCVMNLITHESAYSLYPHATFEERRSLVISTEGSRQESARNKYRERGWTMVEAGQDEDIRNARSDFTPRRRYIGDSRCWTIPILPKLDLPEGFLATNTWELEYNLVMDALEEFKTFGHNVESAGRLGSSLSFTILRWENLRFSYLVVDKSVQDFLSPALLQSSEGGSRFYDEDILKLLQWDRQH</sequence>
<reference evidence="2" key="2">
    <citation type="submission" date="2015-01" db="EMBL/GenBank/DDBJ databases">
        <title>Evolutionary Origins and Diversification of the Mycorrhizal Mutualists.</title>
        <authorList>
            <consortium name="DOE Joint Genome Institute"/>
            <consortium name="Mycorrhizal Genomics Consortium"/>
            <person name="Kohler A."/>
            <person name="Kuo A."/>
            <person name="Nagy L.G."/>
            <person name="Floudas D."/>
            <person name="Copeland A."/>
            <person name="Barry K.W."/>
            <person name="Cichocki N."/>
            <person name="Veneault-Fourrey C."/>
            <person name="LaButti K."/>
            <person name="Lindquist E.A."/>
            <person name="Lipzen A."/>
            <person name="Lundell T."/>
            <person name="Morin E."/>
            <person name="Murat C."/>
            <person name="Riley R."/>
            <person name="Ohm R."/>
            <person name="Sun H."/>
            <person name="Tunlid A."/>
            <person name="Henrissat B."/>
            <person name="Grigoriev I.V."/>
            <person name="Hibbett D.S."/>
            <person name="Martin F."/>
        </authorList>
    </citation>
    <scope>NUCLEOTIDE SEQUENCE [LARGE SCALE GENOMIC DNA]</scope>
    <source>
        <strain evidence="2">h7</strain>
    </source>
</reference>
<dbReference type="OrthoDB" id="3041043at2759"/>
<dbReference type="AlphaFoldDB" id="A0A0C2YQ23"/>
<keyword evidence="2" id="KW-1185">Reference proteome</keyword>
<dbReference type="EMBL" id="KN831776">
    <property type="protein sequence ID" value="KIM43092.1"/>
    <property type="molecule type" value="Genomic_DNA"/>
</dbReference>
<name>A0A0C2YQ23_HEBCY</name>
<evidence type="ECO:0000313" key="1">
    <source>
        <dbReference type="EMBL" id="KIM43092.1"/>
    </source>
</evidence>
<dbReference type="Proteomes" id="UP000053424">
    <property type="component" value="Unassembled WGS sequence"/>
</dbReference>
<dbReference type="HOGENOM" id="CLU_036419_2_0_1"/>
<evidence type="ECO:0008006" key="3">
    <source>
        <dbReference type="Google" id="ProtNLM"/>
    </source>
</evidence>
<dbReference type="STRING" id="686832.A0A0C2YQ23"/>
<reference evidence="1 2" key="1">
    <citation type="submission" date="2014-04" db="EMBL/GenBank/DDBJ databases">
        <authorList>
            <consortium name="DOE Joint Genome Institute"/>
            <person name="Kuo A."/>
            <person name="Gay G."/>
            <person name="Dore J."/>
            <person name="Kohler A."/>
            <person name="Nagy L.G."/>
            <person name="Floudas D."/>
            <person name="Copeland A."/>
            <person name="Barry K.W."/>
            <person name="Cichocki N."/>
            <person name="Veneault-Fourrey C."/>
            <person name="LaButti K."/>
            <person name="Lindquist E.A."/>
            <person name="Lipzen A."/>
            <person name="Lundell T."/>
            <person name="Morin E."/>
            <person name="Murat C."/>
            <person name="Sun H."/>
            <person name="Tunlid A."/>
            <person name="Henrissat B."/>
            <person name="Grigoriev I.V."/>
            <person name="Hibbett D.S."/>
            <person name="Martin F."/>
            <person name="Nordberg H.P."/>
            <person name="Cantor M.N."/>
            <person name="Hua S.X."/>
        </authorList>
    </citation>
    <scope>NUCLEOTIDE SEQUENCE [LARGE SCALE GENOMIC DNA]</scope>
    <source>
        <strain evidence="2">h7</strain>
    </source>
</reference>
<gene>
    <name evidence="1" type="ORF">M413DRAFT_395956</name>
</gene>